<feature type="region of interest" description="Disordered" evidence="1">
    <location>
        <begin position="442"/>
        <end position="502"/>
    </location>
</feature>
<proteinExistence type="predicted"/>
<dbReference type="Proteomes" id="UP000549394">
    <property type="component" value="Unassembled WGS sequence"/>
</dbReference>
<sequence>MEEYQHVKSFKNESSTVDKWGNITTFEGRIAEVKYQLAESDKRTKSMDFYRRWAPRIYSTLYGPKTNINPKGKVEWIRPSDWPDNVPFGDPNNGSEVKDKKEPKSKKGQVEPMFQRNRHSKKKNDEKEENDPKENKKEKKFIKKQLEPMFEHLVELFEKKYGKRIVTNDQISMASVMGGVALPNTNLRAADNEQMNQGNFHNVAKPTEACPVSTQGDDILWNVELRLDKKLESLKPRLKAENWNVLNKYLQFITTICDYDKMGAKTAAFEMETSIDNFHANMSSGIAEEMLLNIDEWKSRLFNVFCGTNMANTEKTSMKIKEEPEDFDDSENGKLYQDISMFAEQTDEVNVEVPETGQDYGMDMDALPSDLFKNESSTVDKWGNITTFEGRIAEVNYQLAESDKRTKSMDFYRRWAPRIYSTLYGPKTNINPKGKVEWIRPSDWPDNVPFGDPNNGSEVKDKKEPKSKKGQVEPMFQRNRHSKKKNDEKEENDPKENKKEKKFIKKQLEPMFEHLVELFEKKYGKRIVTNDQISMASVMDGVALPNTNLRAADNEQMNQGNFHNVAKPTEACPVSTQGDDILWNVELRLDKKLESLKPRLKAENWNVLNKYLQFIHTICDYDKMGAKTAAFEMETSIDNFHANMSSGIAEEMLLNIDEWKSRLFNVFCGTNMANTEKTSMKIKEELEDFDDSENGKLYPDKCMITEPGMRLDSMIAEVLSRMEDQDIDPRFKEAEDLNASEDVCLEEFFRDLGFPETSMMDYDDD</sequence>
<evidence type="ECO:0000256" key="1">
    <source>
        <dbReference type="SAM" id="MobiDB-lite"/>
    </source>
</evidence>
<comment type="caution">
    <text evidence="2">The sequence shown here is derived from an EMBL/GenBank/DDBJ whole genome shotgun (WGS) entry which is preliminary data.</text>
</comment>
<accession>A0A7I8VR69</accession>
<feature type="region of interest" description="Disordered" evidence="1">
    <location>
        <begin position="80"/>
        <end position="140"/>
    </location>
</feature>
<feature type="compositionally biased region" description="Basic and acidic residues" evidence="1">
    <location>
        <begin position="485"/>
        <end position="499"/>
    </location>
</feature>
<evidence type="ECO:0000313" key="3">
    <source>
        <dbReference type="Proteomes" id="UP000549394"/>
    </source>
</evidence>
<evidence type="ECO:0000313" key="2">
    <source>
        <dbReference type="EMBL" id="CAD5118749.1"/>
    </source>
</evidence>
<reference evidence="2 3" key="1">
    <citation type="submission" date="2020-08" db="EMBL/GenBank/DDBJ databases">
        <authorList>
            <person name="Hejnol A."/>
        </authorList>
    </citation>
    <scope>NUCLEOTIDE SEQUENCE [LARGE SCALE GENOMIC DNA]</scope>
</reference>
<dbReference type="EMBL" id="CAJFCJ010000009">
    <property type="protein sequence ID" value="CAD5118749.1"/>
    <property type="molecule type" value="Genomic_DNA"/>
</dbReference>
<feature type="compositionally biased region" description="Basic and acidic residues" evidence="1">
    <location>
        <begin position="123"/>
        <end position="137"/>
    </location>
</feature>
<organism evidence="2 3">
    <name type="scientific">Dimorphilus gyrociliatus</name>
    <dbReference type="NCBI Taxonomy" id="2664684"/>
    <lineage>
        <taxon>Eukaryota</taxon>
        <taxon>Metazoa</taxon>
        <taxon>Spiralia</taxon>
        <taxon>Lophotrochozoa</taxon>
        <taxon>Annelida</taxon>
        <taxon>Polychaeta</taxon>
        <taxon>Polychaeta incertae sedis</taxon>
        <taxon>Dinophilidae</taxon>
        <taxon>Dimorphilus</taxon>
    </lineage>
</organism>
<gene>
    <name evidence="2" type="ORF">DGYR_LOCUS7076</name>
</gene>
<keyword evidence="3" id="KW-1185">Reference proteome</keyword>
<dbReference type="AlphaFoldDB" id="A0A7I8VR69"/>
<protein>
    <submittedName>
        <fullName evidence="2">DgyrCDS7426</fullName>
    </submittedName>
</protein>
<name>A0A7I8VR69_9ANNE</name>